<evidence type="ECO:0000256" key="5">
    <source>
        <dbReference type="ARBA" id="ARBA00023002"/>
    </source>
</evidence>
<comment type="caution">
    <text evidence="11">The sequence shown here is derived from an EMBL/GenBank/DDBJ whole genome shotgun (WGS) entry which is preliminary data.</text>
</comment>
<evidence type="ECO:0000256" key="2">
    <source>
        <dbReference type="ARBA" id="ARBA00011738"/>
    </source>
</evidence>
<dbReference type="RefSeq" id="WP_166312871.1">
    <property type="nucleotide sequence ID" value="NZ_WOTH01000002.1"/>
</dbReference>
<dbReference type="EC" id="1.4.3.5" evidence="7"/>
<comment type="catalytic activity">
    <reaction evidence="7">
        <text>pyridoxine 5'-phosphate + O2 = pyridoxal 5'-phosphate + H2O2</text>
        <dbReference type="Rhea" id="RHEA:15149"/>
        <dbReference type="ChEBI" id="CHEBI:15379"/>
        <dbReference type="ChEBI" id="CHEBI:16240"/>
        <dbReference type="ChEBI" id="CHEBI:58589"/>
        <dbReference type="ChEBI" id="CHEBI:597326"/>
        <dbReference type="EC" id="1.4.3.5"/>
    </reaction>
</comment>
<accession>A0A967EI40</accession>
<evidence type="ECO:0000256" key="6">
    <source>
        <dbReference type="ARBA" id="ARBA00023096"/>
    </source>
</evidence>
<evidence type="ECO:0000256" key="4">
    <source>
        <dbReference type="ARBA" id="ARBA00022643"/>
    </source>
</evidence>
<dbReference type="HAMAP" id="MF_01629">
    <property type="entry name" value="PdxH"/>
    <property type="match status" value="1"/>
</dbReference>
<gene>
    <name evidence="7 11" type="primary">pdxH</name>
    <name evidence="11" type="ORF">GOB87_01205</name>
</gene>
<dbReference type="Gene3D" id="2.30.110.10">
    <property type="entry name" value="Electron Transport, Fmn-binding Protein, Chain A"/>
    <property type="match status" value="1"/>
</dbReference>
<dbReference type="GO" id="GO:0008615">
    <property type="term" value="P:pyridoxine biosynthetic process"/>
    <property type="evidence" value="ECO:0007669"/>
    <property type="project" value="UniProtKB-UniRule"/>
</dbReference>
<keyword evidence="5 7" id="KW-0560">Oxidoreductase</keyword>
<dbReference type="PANTHER" id="PTHR10851">
    <property type="entry name" value="PYRIDOXINE-5-PHOSPHATE OXIDASE"/>
    <property type="match status" value="1"/>
</dbReference>
<feature type="binding site" evidence="7">
    <location>
        <begin position="186"/>
        <end position="188"/>
    </location>
    <ligand>
        <name>substrate</name>
    </ligand>
</feature>
<dbReference type="EMBL" id="WOTH01000002">
    <property type="protein sequence ID" value="NHO52584.1"/>
    <property type="molecule type" value="Genomic_DNA"/>
</dbReference>
<dbReference type="GO" id="GO:0010181">
    <property type="term" value="F:FMN binding"/>
    <property type="evidence" value="ECO:0007669"/>
    <property type="project" value="UniProtKB-UniRule"/>
</dbReference>
<feature type="binding site" evidence="7 8">
    <location>
        <begin position="71"/>
        <end position="72"/>
    </location>
    <ligand>
        <name>FMN</name>
        <dbReference type="ChEBI" id="CHEBI:58210"/>
    </ligand>
</feature>
<comment type="similarity">
    <text evidence="1 7">Belongs to the pyridoxamine 5'-phosphate oxidase family.</text>
</comment>
<feature type="binding site" evidence="7 8">
    <location>
        <position position="78"/>
    </location>
    <ligand>
        <name>FMN</name>
        <dbReference type="ChEBI" id="CHEBI:58210"/>
    </ligand>
</feature>
<comment type="pathway">
    <text evidence="7">Cofactor metabolism; pyridoxal 5'-phosphate salvage; pyridoxal 5'-phosphate from pyridoxine 5'-phosphate: step 1/1.</text>
</comment>
<comment type="pathway">
    <text evidence="7">Cofactor metabolism; pyridoxal 5'-phosphate salvage; pyridoxal 5'-phosphate from pyridoxamine 5'-phosphate: step 1/1.</text>
</comment>
<proteinExistence type="inferred from homology"/>
<dbReference type="PIRSF" id="PIRSF000190">
    <property type="entry name" value="Pyd_amn-ph_oxd"/>
    <property type="match status" value="1"/>
</dbReference>
<comment type="cofactor">
    <cofactor evidence="7 8">
        <name>FMN</name>
        <dbReference type="ChEBI" id="CHEBI:58210"/>
    </cofactor>
    <text evidence="7 8">Binds 1 FMN per subunit.</text>
</comment>
<keyword evidence="3 7" id="KW-0285">Flavoprotein</keyword>
<dbReference type="InterPro" id="IPR000659">
    <property type="entry name" value="Pyridox_Oxase"/>
</dbReference>
<evidence type="ECO:0000313" key="12">
    <source>
        <dbReference type="Proteomes" id="UP000597459"/>
    </source>
</evidence>
<evidence type="ECO:0000256" key="7">
    <source>
        <dbReference type="HAMAP-Rule" id="MF_01629"/>
    </source>
</evidence>
<dbReference type="GO" id="GO:0004733">
    <property type="term" value="F:pyridoxamine phosphate oxidase activity"/>
    <property type="evidence" value="ECO:0007669"/>
    <property type="project" value="UniProtKB-UniRule"/>
</dbReference>
<feature type="binding site" evidence="7">
    <location>
        <position position="126"/>
    </location>
    <ligand>
        <name>substrate</name>
    </ligand>
</feature>
<feature type="binding site" evidence="7">
    <location>
        <position position="61"/>
    </location>
    <ligand>
        <name>substrate</name>
    </ligand>
</feature>
<feature type="binding site" evidence="7">
    <location>
        <position position="122"/>
    </location>
    <ligand>
        <name>substrate</name>
    </ligand>
</feature>
<dbReference type="InterPro" id="IPR012349">
    <property type="entry name" value="Split_barrel_FMN-bd"/>
</dbReference>
<keyword evidence="12" id="KW-1185">Reference proteome</keyword>
<evidence type="ECO:0000259" key="10">
    <source>
        <dbReference type="Pfam" id="PF10590"/>
    </source>
</evidence>
<comment type="function">
    <text evidence="7">Catalyzes the oxidation of either pyridoxine 5'-phosphate (PNP) or pyridoxamine 5'-phosphate (PMP) into pyridoxal 5'-phosphate (PLP).</text>
</comment>
<dbReference type="FunFam" id="2.30.110.10:FF:000020">
    <property type="entry name" value="PNPO isoform 11"/>
    <property type="match status" value="1"/>
</dbReference>
<evidence type="ECO:0000313" key="11">
    <source>
        <dbReference type="EMBL" id="NHO52584.1"/>
    </source>
</evidence>
<dbReference type="NCBIfam" id="TIGR00558">
    <property type="entry name" value="pdxH"/>
    <property type="match status" value="1"/>
</dbReference>
<protein>
    <recommendedName>
        <fullName evidence="7">Pyridoxine/pyridoxamine 5'-phosphate oxidase</fullName>
        <ecNumber evidence="7">1.4.3.5</ecNumber>
    </recommendedName>
    <alternativeName>
        <fullName evidence="7">PNP/PMP oxidase</fullName>
        <shortName evidence="7">PNPOx</shortName>
    </alternativeName>
    <alternativeName>
        <fullName evidence="7">Pyridoxal 5'-phosphate synthase</fullName>
    </alternativeName>
</protein>
<feature type="binding site" evidence="7 8">
    <location>
        <begin position="56"/>
        <end position="61"/>
    </location>
    <ligand>
        <name>FMN</name>
        <dbReference type="ChEBI" id="CHEBI:58210"/>
    </ligand>
</feature>
<feature type="binding site" evidence="7 8">
    <location>
        <begin position="135"/>
        <end position="136"/>
    </location>
    <ligand>
        <name>FMN</name>
        <dbReference type="ChEBI" id="CHEBI:58210"/>
    </ligand>
</feature>
<feature type="binding site" evidence="7 8">
    <location>
        <position position="180"/>
    </location>
    <ligand>
        <name>FMN</name>
        <dbReference type="ChEBI" id="CHEBI:58210"/>
    </ligand>
</feature>
<sequence length="208" mass="24094">MAATEPNVDTLPLIDLSSDPFDLFTKWMKDAEASEPSDPNAMTLATVSPEGRPSARIILLKGFDREGFRFYTNLESRKGRELETTPVAALLFHWKSLRRQIRIEGTVTSVTTAEADAYFATRRRLSQIGAIASDQSRPLPDRETFERRIHEVEERYEGKPVPRPADWSGFCLRPERFEFWQERPYRLHDRAIWVNHGKAAWEVTRLYP</sequence>
<name>A0A967EI40_9PROT</name>
<dbReference type="SUPFAM" id="SSF50475">
    <property type="entry name" value="FMN-binding split barrel"/>
    <property type="match status" value="1"/>
</dbReference>
<feature type="binding site" evidence="7 8">
    <location>
        <position position="100"/>
    </location>
    <ligand>
        <name>FMN</name>
        <dbReference type="ChEBI" id="CHEBI:58210"/>
    </ligand>
</feature>
<feature type="binding site" evidence="7">
    <location>
        <position position="118"/>
    </location>
    <ligand>
        <name>substrate</name>
    </ligand>
</feature>
<organism evidence="11 12">
    <name type="scientific">Acetobacter estunensis</name>
    <dbReference type="NCBI Taxonomy" id="104097"/>
    <lineage>
        <taxon>Bacteria</taxon>
        <taxon>Pseudomonadati</taxon>
        <taxon>Pseudomonadota</taxon>
        <taxon>Alphaproteobacteria</taxon>
        <taxon>Acetobacterales</taxon>
        <taxon>Acetobacteraceae</taxon>
        <taxon>Acetobacter</taxon>
    </lineage>
</organism>
<comment type="catalytic activity">
    <reaction evidence="7">
        <text>pyridoxamine 5'-phosphate + O2 + H2O = pyridoxal 5'-phosphate + H2O2 + NH4(+)</text>
        <dbReference type="Rhea" id="RHEA:15817"/>
        <dbReference type="ChEBI" id="CHEBI:15377"/>
        <dbReference type="ChEBI" id="CHEBI:15379"/>
        <dbReference type="ChEBI" id="CHEBI:16240"/>
        <dbReference type="ChEBI" id="CHEBI:28938"/>
        <dbReference type="ChEBI" id="CHEBI:58451"/>
        <dbReference type="ChEBI" id="CHEBI:597326"/>
        <dbReference type="EC" id="1.4.3.5"/>
    </reaction>
</comment>
<dbReference type="InterPro" id="IPR019740">
    <property type="entry name" value="Pyridox_Oxase_CS"/>
</dbReference>
<evidence type="ECO:0000256" key="1">
    <source>
        <dbReference type="ARBA" id="ARBA00007301"/>
    </source>
</evidence>
<reference evidence="11" key="1">
    <citation type="submission" date="2019-11" db="EMBL/GenBank/DDBJ databases">
        <title>Description of new Acetobacter species.</title>
        <authorList>
            <person name="Cleenwerck I."/>
            <person name="Sombolestani A.S."/>
        </authorList>
    </citation>
    <scope>NUCLEOTIDE SEQUENCE</scope>
    <source>
        <strain evidence="11">LMG 1626</strain>
    </source>
</reference>
<dbReference type="AlphaFoldDB" id="A0A967EI40"/>
<dbReference type="Proteomes" id="UP000597459">
    <property type="component" value="Unassembled WGS sequence"/>
</dbReference>
<comment type="subunit">
    <text evidence="2 7">Homodimer.</text>
</comment>
<feature type="binding site" evidence="7 8">
    <location>
        <position position="190"/>
    </location>
    <ligand>
        <name>FMN</name>
        <dbReference type="ChEBI" id="CHEBI:58210"/>
    </ligand>
</feature>
<dbReference type="InterPro" id="IPR011576">
    <property type="entry name" value="Pyridox_Oxase_N"/>
</dbReference>
<evidence type="ECO:0000259" key="9">
    <source>
        <dbReference type="Pfam" id="PF01243"/>
    </source>
</evidence>
<dbReference type="InterPro" id="IPR019576">
    <property type="entry name" value="Pyridoxamine_oxidase_dimer_C"/>
</dbReference>
<dbReference type="Pfam" id="PF10590">
    <property type="entry name" value="PNP_phzG_C"/>
    <property type="match status" value="1"/>
</dbReference>
<feature type="domain" description="Pyridoxamine 5'-phosphate oxidase N-terminal" evidence="9">
    <location>
        <begin position="33"/>
        <end position="154"/>
    </location>
</feature>
<evidence type="ECO:0000256" key="3">
    <source>
        <dbReference type="ARBA" id="ARBA00022630"/>
    </source>
</evidence>
<evidence type="ECO:0000256" key="8">
    <source>
        <dbReference type="PIRSR" id="PIRSR000190-2"/>
    </source>
</evidence>
<dbReference type="PROSITE" id="PS01064">
    <property type="entry name" value="PYRIDOX_OXIDASE"/>
    <property type="match status" value="1"/>
</dbReference>
<feature type="domain" description="Pyridoxine 5'-phosphate oxidase dimerisation C-terminal" evidence="10">
    <location>
        <begin position="167"/>
        <end position="208"/>
    </location>
</feature>
<feature type="binding site" evidence="7 8">
    <location>
        <position position="77"/>
    </location>
    <ligand>
        <name>FMN</name>
        <dbReference type="ChEBI" id="CHEBI:58210"/>
    </ligand>
</feature>
<keyword evidence="6 7" id="KW-0664">Pyridoxine biosynthesis</keyword>
<dbReference type="NCBIfam" id="NF004231">
    <property type="entry name" value="PRK05679.1"/>
    <property type="match status" value="1"/>
</dbReference>
<dbReference type="PANTHER" id="PTHR10851:SF0">
    <property type="entry name" value="PYRIDOXINE-5'-PHOSPHATE OXIDASE"/>
    <property type="match status" value="1"/>
</dbReference>
<dbReference type="Pfam" id="PF01243">
    <property type="entry name" value="PNPOx_N"/>
    <property type="match status" value="1"/>
</dbReference>
<keyword evidence="4 7" id="KW-0288">FMN</keyword>